<dbReference type="EMBL" id="CP009458">
    <property type="protein sequence ID" value="AIR62411.1"/>
    <property type="molecule type" value="Genomic_DNA"/>
</dbReference>
<evidence type="ECO:0000313" key="2">
    <source>
        <dbReference type="Proteomes" id="UP000029516"/>
    </source>
</evidence>
<gene>
    <name evidence="1" type="ORF">LH23_17640</name>
</gene>
<proteinExistence type="predicted"/>
<organism evidence="1 2">
    <name type="scientific">Cedecea neteri</name>
    <dbReference type="NCBI Taxonomy" id="158822"/>
    <lineage>
        <taxon>Bacteria</taxon>
        <taxon>Pseudomonadati</taxon>
        <taxon>Pseudomonadota</taxon>
        <taxon>Gammaproteobacteria</taxon>
        <taxon>Enterobacterales</taxon>
        <taxon>Enterobacteriaceae</taxon>
        <taxon>Cedecea</taxon>
    </lineage>
</organism>
<accession>A0AAN0VUV5</accession>
<reference evidence="1 2" key="1">
    <citation type="submission" date="2014-09" db="EMBL/GenBank/DDBJ databases">
        <authorList>
            <person name="Chan K.-G."/>
        </authorList>
    </citation>
    <scope>NUCLEOTIDE SEQUENCE [LARGE SCALE GENOMIC DNA]</scope>
    <source>
        <strain evidence="1 2">M006</strain>
    </source>
</reference>
<protein>
    <submittedName>
        <fullName evidence="1">Uncharacterized protein</fullName>
    </submittedName>
</protein>
<name>A0AAN0VUV5_9ENTR</name>
<dbReference type="AlphaFoldDB" id="A0AAN0VUV5"/>
<sequence>MGAIIKPSDRRHNPFCDLCLICSLRQGAVEKKQRRVGEYVMVEVKKITMKSRSNANASN</sequence>
<dbReference type="KEGG" id="cem:LH23_17640"/>
<evidence type="ECO:0000313" key="1">
    <source>
        <dbReference type="EMBL" id="AIR62411.1"/>
    </source>
</evidence>
<dbReference type="Proteomes" id="UP000029516">
    <property type="component" value="Chromosome"/>
</dbReference>